<dbReference type="InterPro" id="IPR001482">
    <property type="entry name" value="T2SS/T4SS_dom"/>
</dbReference>
<dbReference type="Gene3D" id="3.40.50.300">
    <property type="entry name" value="P-loop containing nucleotide triphosphate hydrolases"/>
    <property type="match status" value="1"/>
</dbReference>
<dbReference type="OrthoDB" id="9765501at2"/>
<keyword evidence="3" id="KW-0067">ATP-binding</keyword>
<evidence type="ECO:0000313" key="5">
    <source>
        <dbReference type="EMBL" id="RMA97101.1"/>
    </source>
</evidence>
<reference evidence="5 6" key="1">
    <citation type="submission" date="2018-10" db="EMBL/GenBank/DDBJ databases">
        <title>Genomic Encyclopedia of Archaeal and Bacterial Type Strains, Phase II (KMG-II): from individual species to whole genera.</title>
        <authorList>
            <person name="Goeker M."/>
        </authorList>
    </citation>
    <scope>NUCLEOTIDE SEQUENCE [LARGE SCALE GENOMIC DNA]</scope>
    <source>
        <strain evidence="5 6">VM1</strain>
    </source>
</reference>
<name>A0A3M0BIU2_9AQUI</name>
<dbReference type="GO" id="GO:0016887">
    <property type="term" value="F:ATP hydrolysis activity"/>
    <property type="evidence" value="ECO:0007669"/>
    <property type="project" value="TreeGrafter"/>
</dbReference>
<dbReference type="PROSITE" id="PS00662">
    <property type="entry name" value="T2SP_E"/>
    <property type="match status" value="1"/>
</dbReference>
<dbReference type="GO" id="GO:0005886">
    <property type="term" value="C:plasma membrane"/>
    <property type="evidence" value="ECO:0007669"/>
    <property type="project" value="TreeGrafter"/>
</dbReference>
<proteinExistence type="inferred from homology"/>
<dbReference type="InterPro" id="IPR037257">
    <property type="entry name" value="T2SS_E_N_sf"/>
</dbReference>
<dbReference type="Gene3D" id="3.30.450.90">
    <property type="match status" value="1"/>
</dbReference>
<dbReference type="PANTHER" id="PTHR30258">
    <property type="entry name" value="TYPE II SECRETION SYSTEM PROTEIN GSPE-RELATED"/>
    <property type="match status" value="1"/>
</dbReference>
<comment type="caution">
    <text evidence="5">The sequence shown here is derived from an EMBL/GenBank/DDBJ whole genome shotgun (WGS) entry which is preliminary data.</text>
</comment>
<dbReference type="FunFam" id="3.30.450.90:FF:000001">
    <property type="entry name" value="Type II secretion system ATPase GspE"/>
    <property type="match status" value="1"/>
</dbReference>
<dbReference type="Proteomes" id="UP000280842">
    <property type="component" value="Unassembled WGS sequence"/>
</dbReference>
<dbReference type="SUPFAM" id="SSF160246">
    <property type="entry name" value="EspE N-terminal domain-like"/>
    <property type="match status" value="1"/>
</dbReference>
<dbReference type="AlphaFoldDB" id="A0A3M0BIU2"/>
<feature type="domain" description="Bacterial type II secretion system protein E" evidence="4">
    <location>
        <begin position="389"/>
        <end position="403"/>
    </location>
</feature>
<protein>
    <submittedName>
        <fullName evidence="5">Type IV pilus assembly protein PilB</fullName>
    </submittedName>
</protein>
<dbReference type="RefSeq" id="WP_121922893.1">
    <property type="nucleotide sequence ID" value="NZ_REFO01000011.1"/>
</dbReference>
<evidence type="ECO:0000313" key="6">
    <source>
        <dbReference type="Proteomes" id="UP000280842"/>
    </source>
</evidence>
<keyword evidence="2" id="KW-0547">Nucleotide-binding</keyword>
<dbReference type="CDD" id="cd01129">
    <property type="entry name" value="PulE-GspE-like"/>
    <property type="match status" value="1"/>
</dbReference>
<dbReference type="InterPro" id="IPR027417">
    <property type="entry name" value="P-loop_NTPase"/>
</dbReference>
<dbReference type="InterPro" id="IPR007831">
    <property type="entry name" value="T2SS_GspE_N"/>
</dbReference>
<organism evidence="5 6">
    <name type="scientific">Hydrogenothermus marinus</name>
    <dbReference type="NCBI Taxonomy" id="133270"/>
    <lineage>
        <taxon>Bacteria</taxon>
        <taxon>Pseudomonadati</taxon>
        <taxon>Aquificota</taxon>
        <taxon>Aquificia</taxon>
        <taxon>Aquificales</taxon>
        <taxon>Hydrogenothermaceae</taxon>
        <taxon>Hydrogenothermus</taxon>
    </lineage>
</organism>
<evidence type="ECO:0000256" key="2">
    <source>
        <dbReference type="ARBA" id="ARBA00022741"/>
    </source>
</evidence>
<dbReference type="Gene3D" id="3.30.300.160">
    <property type="entry name" value="Type II secretion system, protein E, N-terminal domain"/>
    <property type="match status" value="1"/>
</dbReference>
<accession>A0A3M0BIU2</accession>
<evidence type="ECO:0000256" key="3">
    <source>
        <dbReference type="ARBA" id="ARBA00022840"/>
    </source>
</evidence>
<gene>
    <name evidence="5" type="ORF">CLV39_0756</name>
</gene>
<dbReference type="Pfam" id="PF00437">
    <property type="entry name" value="T2SSE"/>
    <property type="match status" value="1"/>
</dbReference>
<dbReference type="GO" id="GO:0005524">
    <property type="term" value="F:ATP binding"/>
    <property type="evidence" value="ECO:0007669"/>
    <property type="project" value="UniProtKB-KW"/>
</dbReference>
<evidence type="ECO:0000259" key="4">
    <source>
        <dbReference type="PROSITE" id="PS00662"/>
    </source>
</evidence>
<dbReference type="Pfam" id="PF05157">
    <property type="entry name" value="MshEN"/>
    <property type="match status" value="1"/>
</dbReference>
<dbReference type="PANTHER" id="PTHR30258:SF1">
    <property type="entry name" value="PROTEIN TRANSPORT PROTEIN HOFB HOMOLOG"/>
    <property type="match status" value="1"/>
</dbReference>
<evidence type="ECO:0000256" key="1">
    <source>
        <dbReference type="ARBA" id="ARBA00006611"/>
    </source>
</evidence>
<sequence>MEKEKRKYNLLRLLVDFGAVSPETVRENENLLTKDFSSFLVSLIRNNLASENKIKEFFVKKLNLLPFKKEKVESIPVNDILKIFSFPFLRRKYFVPLNADLENLKIAILNPTDREIIQYLKFTGVKNYKMYIATLSEIEELLSQLAPHVSAKDVLEDIELESEVEEEVIKEEEESNELLVKEAEESPIVKASRAFIVNAVRMGASDIHIEPFEKEVRVRYRIDGILRPIKILPISVKDALIARYKIMSNLDISEKRLPQDGRIRIKIDGKPIDLRVSIIPTVYGEKIVMRIQDVESYRNLKLEDLGFEEDDLKLFREAIYSPWGMVLVTGPTGSGKTTTLYTALMERNTKDVNISTAEDPVEVAIKGINQVQVKENIGLTFAEVLRAFLRQDPDIILVGEIRDRETAEIAVKAALTGHLVFSTLHTNDAPSSITRLVDIGVESFLVSTSVNLIVAQRLIRKLCPKCKKPSRFGKEFWLGEGLTEEDIETGEFYDHNPGGCEYCNHTGYKGRTAVHELLKIDEDIKKAVIKGKTAEEIREIAIQKGMKTLYQDGLIKIKKGITDIAEVERVLMK</sequence>
<dbReference type="FunFam" id="3.40.50.300:FF:000398">
    <property type="entry name" value="Type IV pilus assembly ATPase PilB"/>
    <property type="match status" value="1"/>
</dbReference>
<dbReference type="EMBL" id="REFO01000011">
    <property type="protein sequence ID" value="RMA97101.1"/>
    <property type="molecule type" value="Genomic_DNA"/>
</dbReference>
<comment type="similarity">
    <text evidence="1">Belongs to the GSP E family.</text>
</comment>
<dbReference type="SUPFAM" id="SSF52540">
    <property type="entry name" value="P-loop containing nucleoside triphosphate hydrolases"/>
    <property type="match status" value="1"/>
</dbReference>
<keyword evidence="6" id="KW-1185">Reference proteome</keyword>